<dbReference type="PROSITE" id="PS51462">
    <property type="entry name" value="NUDIX"/>
    <property type="match status" value="1"/>
</dbReference>
<evidence type="ECO:0000313" key="5">
    <source>
        <dbReference type="Proteomes" id="UP001241758"/>
    </source>
</evidence>
<protein>
    <submittedName>
        <fullName evidence="4">NUDIX domain-containing protein</fullName>
    </submittedName>
</protein>
<dbReference type="EMBL" id="JASCTH010000023">
    <property type="protein sequence ID" value="MDI6103012.1"/>
    <property type="molecule type" value="Genomic_DNA"/>
</dbReference>
<dbReference type="InterPro" id="IPR000086">
    <property type="entry name" value="NUDIX_hydrolase_dom"/>
</dbReference>
<feature type="domain" description="Nudix hydrolase" evidence="3">
    <location>
        <begin position="21"/>
        <end position="154"/>
    </location>
</feature>
<dbReference type="PANTHER" id="PTHR43046">
    <property type="entry name" value="GDP-MANNOSE MANNOSYL HYDROLASE"/>
    <property type="match status" value="1"/>
</dbReference>
<evidence type="ECO:0000259" key="3">
    <source>
        <dbReference type="PROSITE" id="PS51462"/>
    </source>
</evidence>
<comment type="caution">
    <text evidence="4">The sequence shown here is derived from an EMBL/GenBank/DDBJ whole genome shotgun (WGS) entry which is preliminary data.</text>
</comment>
<keyword evidence="5" id="KW-1185">Reference proteome</keyword>
<accession>A0ABT6WTE0</accession>
<dbReference type="Gene3D" id="3.90.79.10">
    <property type="entry name" value="Nucleoside Triphosphate Pyrophosphohydrolase"/>
    <property type="match status" value="1"/>
</dbReference>
<reference evidence="4 5" key="1">
    <citation type="submission" date="2023-05" db="EMBL/GenBank/DDBJ databases">
        <title>Actinoplanes sp. NEAU-A12 genome sequencing.</title>
        <authorList>
            <person name="Wang Z.-S."/>
        </authorList>
    </citation>
    <scope>NUCLEOTIDE SEQUENCE [LARGE SCALE GENOMIC DNA]</scope>
    <source>
        <strain evidence="4 5">NEAU-A12</strain>
    </source>
</reference>
<gene>
    <name evidence="4" type="ORF">QLQ12_30800</name>
</gene>
<proteinExistence type="predicted"/>
<organism evidence="4 5">
    <name type="scientific">Actinoplanes sandaracinus</name>
    <dbReference type="NCBI Taxonomy" id="3045177"/>
    <lineage>
        <taxon>Bacteria</taxon>
        <taxon>Bacillati</taxon>
        <taxon>Actinomycetota</taxon>
        <taxon>Actinomycetes</taxon>
        <taxon>Micromonosporales</taxon>
        <taxon>Micromonosporaceae</taxon>
        <taxon>Actinoplanes</taxon>
    </lineage>
</organism>
<comment type="cofactor">
    <cofactor evidence="1">
        <name>Mg(2+)</name>
        <dbReference type="ChEBI" id="CHEBI:18420"/>
    </cofactor>
</comment>
<dbReference type="Pfam" id="PF00293">
    <property type="entry name" value="NUDIX"/>
    <property type="match status" value="1"/>
</dbReference>
<evidence type="ECO:0000313" key="4">
    <source>
        <dbReference type="EMBL" id="MDI6103012.1"/>
    </source>
</evidence>
<keyword evidence="2" id="KW-0378">Hydrolase</keyword>
<evidence type="ECO:0000256" key="2">
    <source>
        <dbReference type="ARBA" id="ARBA00022801"/>
    </source>
</evidence>
<name>A0ABT6WTE0_9ACTN</name>
<dbReference type="Proteomes" id="UP001241758">
    <property type="component" value="Unassembled WGS sequence"/>
</dbReference>
<evidence type="ECO:0000256" key="1">
    <source>
        <dbReference type="ARBA" id="ARBA00001946"/>
    </source>
</evidence>
<dbReference type="PANTHER" id="PTHR43046:SF14">
    <property type="entry name" value="MUTT_NUDIX FAMILY PROTEIN"/>
    <property type="match status" value="1"/>
</dbReference>
<dbReference type="RefSeq" id="WP_282764018.1">
    <property type="nucleotide sequence ID" value="NZ_JASCTH010000023.1"/>
</dbReference>
<sequence length="154" mass="16870">MLNEDLLPLTRAEFDDIYGRVPRLNVEVVIRTAAGVLLTLRNIEPCRGQWHLPGGTVRFGETLEDAVRRVARQELDVEVAVGPLLGYIEYPQMHAAGYRGWPIGIAFDATVVTGEVRGSAQADEVGYFRDIPSDTIADQADFLAAHLPESGTGH</sequence>
<dbReference type="SUPFAM" id="SSF55811">
    <property type="entry name" value="Nudix"/>
    <property type="match status" value="1"/>
</dbReference>
<dbReference type="InterPro" id="IPR015797">
    <property type="entry name" value="NUDIX_hydrolase-like_dom_sf"/>
</dbReference>